<gene>
    <name evidence="1" type="ORF">NHX12_030220</name>
</gene>
<reference evidence="1" key="1">
    <citation type="submission" date="2022-07" db="EMBL/GenBank/DDBJ databases">
        <title>Chromosome-level genome of Muraenolepis orangiensis.</title>
        <authorList>
            <person name="Kim J."/>
        </authorList>
    </citation>
    <scope>NUCLEOTIDE SEQUENCE</scope>
    <source>
        <strain evidence="1">KU_S4_2022</strain>
        <tissue evidence="1">Muscle</tissue>
    </source>
</reference>
<keyword evidence="2" id="KW-1185">Reference proteome</keyword>
<evidence type="ECO:0000313" key="1">
    <source>
        <dbReference type="EMBL" id="KAJ3602465.1"/>
    </source>
</evidence>
<dbReference type="EMBL" id="JANIIK010000046">
    <property type="protein sequence ID" value="KAJ3602465.1"/>
    <property type="molecule type" value="Genomic_DNA"/>
</dbReference>
<protein>
    <submittedName>
        <fullName evidence="1">Uncharacterized protein</fullName>
    </submittedName>
</protein>
<sequence length="69" mass="7464">MVESDLFKASDPEQASILRCVSNVSSTQRAYLPERQLLLLQGPGGFLLGLGRLAPASCAPLPYALMMRN</sequence>
<comment type="caution">
    <text evidence="1">The sequence shown here is derived from an EMBL/GenBank/DDBJ whole genome shotgun (WGS) entry which is preliminary data.</text>
</comment>
<dbReference type="AlphaFoldDB" id="A0A9Q0EBN3"/>
<organism evidence="1 2">
    <name type="scientific">Muraenolepis orangiensis</name>
    <name type="common">Patagonian moray cod</name>
    <dbReference type="NCBI Taxonomy" id="630683"/>
    <lineage>
        <taxon>Eukaryota</taxon>
        <taxon>Metazoa</taxon>
        <taxon>Chordata</taxon>
        <taxon>Craniata</taxon>
        <taxon>Vertebrata</taxon>
        <taxon>Euteleostomi</taxon>
        <taxon>Actinopterygii</taxon>
        <taxon>Neopterygii</taxon>
        <taxon>Teleostei</taxon>
        <taxon>Neoteleostei</taxon>
        <taxon>Acanthomorphata</taxon>
        <taxon>Zeiogadaria</taxon>
        <taxon>Gadariae</taxon>
        <taxon>Gadiformes</taxon>
        <taxon>Muraenolepidoidei</taxon>
        <taxon>Muraenolepididae</taxon>
        <taxon>Muraenolepis</taxon>
    </lineage>
</organism>
<proteinExistence type="predicted"/>
<name>A0A9Q0EBN3_9TELE</name>
<dbReference type="Proteomes" id="UP001148018">
    <property type="component" value="Unassembled WGS sequence"/>
</dbReference>
<evidence type="ECO:0000313" key="2">
    <source>
        <dbReference type="Proteomes" id="UP001148018"/>
    </source>
</evidence>
<accession>A0A9Q0EBN3</accession>